<organism evidence="7 8">
    <name type="scientific">Salibacterium qingdaonense</name>
    <dbReference type="NCBI Taxonomy" id="266892"/>
    <lineage>
        <taxon>Bacteria</taxon>
        <taxon>Bacillati</taxon>
        <taxon>Bacillota</taxon>
        <taxon>Bacilli</taxon>
        <taxon>Bacillales</taxon>
        <taxon>Bacillaceae</taxon>
    </lineage>
</organism>
<dbReference type="GO" id="GO:0050660">
    <property type="term" value="F:flavin adenine dinucleotide binding"/>
    <property type="evidence" value="ECO:0007669"/>
    <property type="project" value="InterPro"/>
</dbReference>
<reference evidence="7 8" key="1">
    <citation type="submission" date="2016-10" db="EMBL/GenBank/DDBJ databases">
        <authorList>
            <person name="de Groot N.N."/>
        </authorList>
    </citation>
    <scope>NUCLEOTIDE SEQUENCE [LARGE SCALE GENOMIC DNA]</scope>
    <source>
        <strain evidence="7 8">CGMCC 1.6134</strain>
    </source>
</reference>
<evidence type="ECO:0000259" key="6">
    <source>
        <dbReference type="Pfam" id="PF01266"/>
    </source>
</evidence>
<dbReference type="GO" id="GO:0043799">
    <property type="term" value="F:glycine oxidase activity"/>
    <property type="evidence" value="ECO:0007669"/>
    <property type="project" value="UniProtKB-EC"/>
</dbReference>
<keyword evidence="8" id="KW-1185">Reference proteome</keyword>
<dbReference type="RefSeq" id="WP_090925205.1">
    <property type="nucleotide sequence ID" value="NZ_FOTY01000001.1"/>
</dbReference>
<dbReference type="InterPro" id="IPR012727">
    <property type="entry name" value="Gly_oxidase_ThiO"/>
</dbReference>
<evidence type="ECO:0000256" key="1">
    <source>
        <dbReference type="ARBA" id="ARBA00004948"/>
    </source>
</evidence>
<dbReference type="Proteomes" id="UP000199668">
    <property type="component" value="Unassembled WGS sequence"/>
</dbReference>
<dbReference type="NCBIfam" id="TIGR02352">
    <property type="entry name" value="thiamin_ThiO"/>
    <property type="match status" value="1"/>
</dbReference>
<dbReference type="SUPFAM" id="SSF51905">
    <property type="entry name" value="FAD/NAD(P)-binding domain"/>
    <property type="match status" value="1"/>
</dbReference>
<evidence type="ECO:0000313" key="8">
    <source>
        <dbReference type="Proteomes" id="UP000199668"/>
    </source>
</evidence>
<dbReference type="GO" id="GO:0009229">
    <property type="term" value="P:thiamine diphosphate biosynthetic process"/>
    <property type="evidence" value="ECO:0007669"/>
    <property type="project" value="UniProtKB-UniPathway"/>
</dbReference>
<evidence type="ECO:0000256" key="4">
    <source>
        <dbReference type="ARBA" id="ARBA00049872"/>
    </source>
</evidence>
<dbReference type="STRING" id="266892.SAMN04488054_101241"/>
<protein>
    <recommendedName>
        <fullName evidence="5">glycine oxidase</fullName>
        <ecNumber evidence="5">1.4.3.19</ecNumber>
    </recommendedName>
</protein>
<dbReference type="PANTHER" id="PTHR13847:SF289">
    <property type="entry name" value="GLYCINE OXIDASE"/>
    <property type="match status" value="1"/>
</dbReference>
<dbReference type="PANTHER" id="PTHR13847">
    <property type="entry name" value="SARCOSINE DEHYDROGENASE-RELATED"/>
    <property type="match status" value="1"/>
</dbReference>
<dbReference type="Gene3D" id="3.30.9.10">
    <property type="entry name" value="D-Amino Acid Oxidase, subunit A, domain 2"/>
    <property type="match status" value="1"/>
</dbReference>
<evidence type="ECO:0000313" key="7">
    <source>
        <dbReference type="EMBL" id="SFL49663.1"/>
    </source>
</evidence>
<dbReference type="EMBL" id="FOTY01000001">
    <property type="protein sequence ID" value="SFL49663.1"/>
    <property type="molecule type" value="Genomic_DNA"/>
</dbReference>
<comment type="pathway">
    <text evidence="1">Cofactor biosynthesis; thiamine diphosphate biosynthesis.</text>
</comment>
<accession>A0A1I4I6E9</accession>
<dbReference type="AlphaFoldDB" id="A0A1I4I6E9"/>
<sequence>MIKMYDVLVIGGGINGCSIAYQTASRNRRTAVLEKNTVGSEASSAAAGMLGAQSELEEYSPFFEFARRSRDMFPELVPELEEKSGTAVSYIQNGMVKIADTPAEQQRLERMYYFQKQAGEHVEWLQPEVVKTIDSSITGDHYGALYIQGDGQVKAPELTKAYAGAAVREGADFYEYTPALEFIYENGRVTGVETPQGRFYADQIVLAGGAWSRFIPPFGGELPPLIPVKGECVGLHSAVPILEKTVHASDFYIVPKPGGSIVIGATEREGEMGKEVSAEAVQHLLHKACRLVPGLSRASWQCAWSGVRPQSADHKPYLGQTAFDGLWMAAGHYRNGILLSALTGTWMADLLEGKTEEQEWVEAFSPRRRINRKEEEIIGADY</sequence>
<dbReference type="SUPFAM" id="SSF54373">
    <property type="entry name" value="FAD-linked reductases, C-terminal domain"/>
    <property type="match status" value="1"/>
</dbReference>
<dbReference type="UniPathway" id="UPA00060"/>
<name>A0A1I4I6E9_9BACI</name>
<proteinExistence type="predicted"/>
<evidence type="ECO:0000256" key="5">
    <source>
        <dbReference type="ARBA" id="ARBA00050018"/>
    </source>
</evidence>
<comment type="catalytic activity">
    <reaction evidence="4">
        <text>glycine + O2 + H2O = glyoxylate + H2O2 + NH4(+)</text>
        <dbReference type="Rhea" id="RHEA:11532"/>
        <dbReference type="ChEBI" id="CHEBI:15377"/>
        <dbReference type="ChEBI" id="CHEBI:15379"/>
        <dbReference type="ChEBI" id="CHEBI:16240"/>
        <dbReference type="ChEBI" id="CHEBI:28938"/>
        <dbReference type="ChEBI" id="CHEBI:36655"/>
        <dbReference type="ChEBI" id="CHEBI:57305"/>
        <dbReference type="EC" id="1.4.3.19"/>
    </reaction>
</comment>
<dbReference type="EC" id="1.4.3.19" evidence="5"/>
<dbReference type="Pfam" id="PF01266">
    <property type="entry name" value="DAO"/>
    <property type="match status" value="1"/>
</dbReference>
<keyword evidence="3" id="KW-0560">Oxidoreductase</keyword>
<keyword evidence="2" id="KW-0784">Thiamine biosynthesis</keyword>
<dbReference type="Gene3D" id="3.50.50.60">
    <property type="entry name" value="FAD/NAD(P)-binding domain"/>
    <property type="match status" value="1"/>
</dbReference>
<evidence type="ECO:0000256" key="2">
    <source>
        <dbReference type="ARBA" id="ARBA00022977"/>
    </source>
</evidence>
<dbReference type="InterPro" id="IPR006076">
    <property type="entry name" value="FAD-dep_OxRdtase"/>
</dbReference>
<evidence type="ECO:0000256" key="3">
    <source>
        <dbReference type="ARBA" id="ARBA00023002"/>
    </source>
</evidence>
<dbReference type="OrthoDB" id="9794226at2"/>
<dbReference type="GO" id="GO:0005737">
    <property type="term" value="C:cytoplasm"/>
    <property type="evidence" value="ECO:0007669"/>
    <property type="project" value="TreeGrafter"/>
</dbReference>
<dbReference type="InterPro" id="IPR036188">
    <property type="entry name" value="FAD/NAD-bd_sf"/>
</dbReference>
<dbReference type="GO" id="GO:0009228">
    <property type="term" value="P:thiamine biosynthetic process"/>
    <property type="evidence" value="ECO:0007669"/>
    <property type="project" value="UniProtKB-KW"/>
</dbReference>
<gene>
    <name evidence="7" type="ORF">SAMN04488054_101241</name>
</gene>
<feature type="domain" description="FAD dependent oxidoreductase" evidence="6">
    <location>
        <begin position="6"/>
        <end position="350"/>
    </location>
</feature>